<dbReference type="InterPro" id="IPR037523">
    <property type="entry name" value="VOC_core"/>
</dbReference>
<dbReference type="Gene3D" id="3.10.180.10">
    <property type="entry name" value="2,3-Dihydroxybiphenyl 1,2-Dioxygenase, domain 1"/>
    <property type="match status" value="1"/>
</dbReference>
<dbReference type="Proteomes" id="UP001430172">
    <property type="component" value="Unassembled WGS sequence"/>
</dbReference>
<name>A0ABS2CI65_9MICO</name>
<protein>
    <submittedName>
        <fullName evidence="2">VOC family protein</fullName>
    </submittedName>
</protein>
<organism evidence="2 3">
    <name type="scientific">Phycicoccus sonneratiae</name>
    <dbReference type="NCBI Taxonomy" id="2807628"/>
    <lineage>
        <taxon>Bacteria</taxon>
        <taxon>Bacillati</taxon>
        <taxon>Actinomycetota</taxon>
        <taxon>Actinomycetes</taxon>
        <taxon>Micrococcales</taxon>
        <taxon>Intrasporangiaceae</taxon>
        <taxon>Phycicoccus</taxon>
    </lineage>
</organism>
<dbReference type="InterPro" id="IPR004360">
    <property type="entry name" value="Glyas_Fos-R_dOase_dom"/>
</dbReference>
<comment type="caution">
    <text evidence="2">The sequence shown here is derived from an EMBL/GenBank/DDBJ whole genome shotgun (WGS) entry which is preliminary data.</text>
</comment>
<reference evidence="2" key="1">
    <citation type="submission" date="2021-02" db="EMBL/GenBank/DDBJ databases">
        <title>Phycicoccus sp. MQZ13P-5T, whole genome shotgun sequence.</title>
        <authorList>
            <person name="Tuo L."/>
        </authorList>
    </citation>
    <scope>NUCLEOTIDE SEQUENCE</scope>
    <source>
        <strain evidence="2">MQZ13P-5</strain>
    </source>
</reference>
<evidence type="ECO:0000313" key="2">
    <source>
        <dbReference type="EMBL" id="MBM6399562.1"/>
    </source>
</evidence>
<dbReference type="SUPFAM" id="SSF54593">
    <property type="entry name" value="Glyoxalase/Bleomycin resistance protein/Dihydroxybiphenyl dioxygenase"/>
    <property type="match status" value="1"/>
</dbReference>
<accession>A0ABS2CI65</accession>
<feature type="domain" description="VOC" evidence="1">
    <location>
        <begin position="2"/>
        <end position="115"/>
    </location>
</feature>
<dbReference type="EMBL" id="JAFDVD010000005">
    <property type="protein sequence ID" value="MBM6399562.1"/>
    <property type="molecule type" value="Genomic_DNA"/>
</dbReference>
<dbReference type="PROSITE" id="PS51819">
    <property type="entry name" value="VOC"/>
    <property type="match status" value="1"/>
</dbReference>
<gene>
    <name evidence="2" type="ORF">JQN70_04100</name>
</gene>
<evidence type="ECO:0000313" key="3">
    <source>
        <dbReference type="Proteomes" id="UP001430172"/>
    </source>
</evidence>
<evidence type="ECO:0000259" key="1">
    <source>
        <dbReference type="PROSITE" id="PS51819"/>
    </source>
</evidence>
<dbReference type="Pfam" id="PF00903">
    <property type="entry name" value="Glyoxalase"/>
    <property type="match status" value="1"/>
</dbReference>
<dbReference type="InterPro" id="IPR029068">
    <property type="entry name" value="Glyas_Bleomycin-R_OHBP_Dase"/>
</dbReference>
<proteinExistence type="predicted"/>
<keyword evidence="3" id="KW-1185">Reference proteome</keyword>
<dbReference type="RefSeq" id="WP_204130045.1">
    <property type="nucleotide sequence ID" value="NZ_JAFDVD010000005.1"/>
</dbReference>
<sequence length="117" mass="12436">MRVVSVIPNLNVPDIDAAGGFWAEVMGLSTEEMNLGWVARFTSPDTGAHVQLVSGDATAPEDSALTVRVEDVDAAYAEVLAAGVEVVHPLVTEEWGVRRFFVRAPGGTVVNIAQHHA</sequence>